<proteinExistence type="predicted"/>
<evidence type="ECO:0000256" key="2">
    <source>
        <dbReference type="SAM" id="SignalP"/>
    </source>
</evidence>
<sequence length="242" mass="24299">MTALKAVTASTGARRRMVSVAVLAAGAALVLSGCSAGQISQTATQVAAVNGNHADIDRISLRNVHIVFPATGTDYTNDKGGKAIVALSVVNNGETVTDELTSITTDLGTVKITPPAGASAFRIAPQQTIVAATSPTTATAAKSDEHGATPSSSAAPTTSAAPGSHGAGPADDKTAVDPEKKPGLIEITGLTKDIIPGLTYPVTFNFKQNGTVTVQVPVDAGAVTERHEGQTAATEGEHKGGH</sequence>
<feature type="signal peptide" evidence="2">
    <location>
        <begin position="1"/>
        <end position="24"/>
    </location>
</feature>
<dbReference type="RefSeq" id="WP_327094334.1">
    <property type="nucleotide sequence ID" value="NZ_CP109149.1"/>
</dbReference>
<evidence type="ECO:0008006" key="5">
    <source>
        <dbReference type="Google" id="ProtNLM"/>
    </source>
</evidence>
<accession>A0ABZ1Z679</accession>
<evidence type="ECO:0000313" key="3">
    <source>
        <dbReference type="EMBL" id="WUV49565.1"/>
    </source>
</evidence>
<organism evidence="3 4">
    <name type="scientific">Nocardia vinacea</name>
    <dbReference type="NCBI Taxonomy" id="96468"/>
    <lineage>
        <taxon>Bacteria</taxon>
        <taxon>Bacillati</taxon>
        <taxon>Actinomycetota</taxon>
        <taxon>Actinomycetes</taxon>
        <taxon>Mycobacteriales</taxon>
        <taxon>Nocardiaceae</taxon>
        <taxon>Nocardia</taxon>
    </lineage>
</organism>
<evidence type="ECO:0000256" key="1">
    <source>
        <dbReference type="SAM" id="MobiDB-lite"/>
    </source>
</evidence>
<gene>
    <name evidence="3" type="ORF">OG563_15965</name>
</gene>
<reference evidence="3" key="1">
    <citation type="submission" date="2022-10" db="EMBL/GenBank/DDBJ databases">
        <title>The complete genomes of actinobacterial strains from the NBC collection.</title>
        <authorList>
            <person name="Joergensen T.S."/>
            <person name="Alvarez Arevalo M."/>
            <person name="Sterndorff E.B."/>
            <person name="Faurdal D."/>
            <person name="Vuksanovic O."/>
            <person name="Mourched A.-S."/>
            <person name="Charusanti P."/>
            <person name="Shaw S."/>
            <person name="Blin K."/>
            <person name="Weber T."/>
        </authorList>
    </citation>
    <scope>NUCLEOTIDE SEQUENCE</scope>
    <source>
        <strain evidence="3">NBC_01482</strain>
    </source>
</reference>
<dbReference type="Gene3D" id="2.60.40.1890">
    <property type="entry name" value="PCu(A)C copper chaperone"/>
    <property type="match status" value="1"/>
</dbReference>
<dbReference type="Pfam" id="PF04314">
    <property type="entry name" value="PCuAC"/>
    <property type="match status" value="1"/>
</dbReference>
<name>A0ABZ1Z679_9NOCA</name>
<dbReference type="EMBL" id="CP109441">
    <property type="protein sequence ID" value="WUV49565.1"/>
    <property type="molecule type" value="Genomic_DNA"/>
</dbReference>
<evidence type="ECO:0000313" key="4">
    <source>
        <dbReference type="Proteomes" id="UP001432062"/>
    </source>
</evidence>
<keyword evidence="2" id="KW-0732">Signal</keyword>
<protein>
    <recommendedName>
        <fullName evidence="5">Lipoprotein LpqE</fullName>
    </recommendedName>
</protein>
<dbReference type="InterPro" id="IPR036182">
    <property type="entry name" value="PCuAC_sf"/>
</dbReference>
<feature type="chain" id="PRO_5047392778" description="Lipoprotein LpqE" evidence="2">
    <location>
        <begin position="25"/>
        <end position="242"/>
    </location>
</feature>
<feature type="region of interest" description="Disordered" evidence="1">
    <location>
        <begin position="135"/>
        <end position="178"/>
    </location>
</feature>
<dbReference type="PROSITE" id="PS51257">
    <property type="entry name" value="PROKAR_LIPOPROTEIN"/>
    <property type="match status" value="1"/>
</dbReference>
<keyword evidence="4" id="KW-1185">Reference proteome</keyword>
<dbReference type="InterPro" id="IPR007410">
    <property type="entry name" value="LpqE-like"/>
</dbReference>
<feature type="compositionally biased region" description="Low complexity" evidence="1">
    <location>
        <begin position="148"/>
        <end position="169"/>
    </location>
</feature>
<dbReference type="Proteomes" id="UP001432062">
    <property type="component" value="Chromosome"/>
</dbReference>